<accession>A0A2T1ED07</accession>
<dbReference type="OrthoDB" id="9763372at2"/>
<dbReference type="Proteomes" id="UP000239576">
    <property type="component" value="Unassembled WGS sequence"/>
</dbReference>
<name>A0A2T1ED07_9CYAN</name>
<reference evidence="2" key="1">
    <citation type="submission" date="2018-02" db="EMBL/GenBank/DDBJ databases">
        <authorList>
            <person name="Moore K."/>
            <person name="Momper L."/>
        </authorList>
    </citation>
    <scope>NUCLEOTIDE SEQUENCE [LARGE SCALE GENOMIC DNA]</scope>
    <source>
        <strain evidence="2">ULC18</strain>
    </source>
</reference>
<dbReference type="Gene3D" id="2.40.160.50">
    <property type="entry name" value="membrane protein fhac: a member of the omp85/tpsb transporter family"/>
    <property type="match status" value="1"/>
</dbReference>
<evidence type="ECO:0000313" key="2">
    <source>
        <dbReference type="Proteomes" id="UP000239576"/>
    </source>
</evidence>
<gene>
    <name evidence="1" type="ORF">C7B82_08590</name>
</gene>
<dbReference type="AlphaFoldDB" id="A0A2T1ED07"/>
<comment type="caution">
    <text evidence="1">The sequence shown here is derived from an EMBL/GenBank/DDBJ whole genome shotgun (WGS) entry which is preliminary data.</text>
</comment>
<organism evidence="1 2">
    <name type="scientific">Stenomitos frigidus ULC18</name>
    <dbReference type="NCBI Taxonomy" id="2107698"/>
    <lineage>
        <taxon>Bacteria</taxon>
        <taxon>Bacillati</taxon>
        <taxon>Cyanobacteriota</taxon>
        <taxon>Cyanophyceae</taxon>
        <taxon>Leptolyngbyales</taxon>
        <taxon>Leptolyngbyaceae</taxon>
        <taxon>Stenomitos</taxon>
    </lineage>
</organism>
<evidence type="ECO:0008006" key="3">
    <source>
        <dbReference type="Google" id="ProtNLM"/>
    </source>
</evidence>
<proteinExistence type="predicted"/>
<protein>
    <recommendedName>
        <fullName evidence="3">Bacterial surface antigen (D15) domain-containing protein</fullName>
    </recommendedName>
</protein>
<dbReference type="EMBL" id="PVWK01000050">
    <property type="protein sequence ID" value="PSB30591.1"/>
    <property type="molecule type" value="Genomic_DNA"/>
</dbReference>
<sequence>MCKRSIDFATVANRSSNVSLNPKRIASVGLGLRLQLGDRLTARFDWGMPLVSVSGDKFTLQENGLYFSVVYSHPF</sequence>
<reference evidence="1 2" key="2">
    <citation type="submission" date="2018-03" db="EMBL/GenBank/DDBJ databases">
        <title>The ancient ancestry and fast evolution of plastids.</title>
        <authorList>
            <person name="Moore K.R."/>
            <person name="Magnabosco C."/>
            <person name="Momper L."/>
            <person name="Gold D.A."/>
            <person name="Bosak T."/>
            <person name="Fournier G.P."/>
        </authorList>
    </citation>
    <scope>NUCLEOTIDE SEQUENCE [LARGE SCALE GENOMIC DNA]</scope>
    <source>
        <strain evidence="1 2">ULC18</strain>
    </source>
</reference>
<keyword evidence="2" id="KW-1185">Reference proteome</keyword>
<evidence type="ECO:0000313" key="1">
    <source>
        <dbReference type="EMBL" id="PSB30591.1"/>
    </source>
</evidence>